<dbReference type="AlphaFoldDB" id="A0A2U1PTG7"/>
<evidence type="ECO:0000313" key="5">
    <source>
        <dbReference type="Proteomes" id="UP000245207"/>
    </source>
</evidence>
<evidence type="ECO:0000259" key="3">
    <source>
        <dbReference type="Pfam" id="PF02738"/>
    </source>
</evidence>
<keyword evidence="2" id="KW-0175">Coiled coil</keyword>
<dbReference type="STRING" id="35608.A0A2U1PTG7"/>
<sequence length="688" mass="78128">MVAKLAHANPMIVFRTIVHQPLLTRRLLNRQSRDQAFLKSRQSYIHHKLVILQREWLKLIKTVEQAVERSSFFEVPSMLYPSQVGDFAKGMAEADHQIHSVEIRLPSQKYFYIETQTALAILDEDNCMVVYSSIEVPEYAQTVIARCLNIPEHNVWVITRRVGGIFSGKAIKAMQSYKGGLCSVWDACSNKNALNVFSKYDRFDLYKSVIFVYKIVLDERKRKVFDVDHYQWFSSFCGSNDSVQESIVIIGMKRMKGVNLCGGTAHNDTGSGNGSPCRSVAVPICSICQGDNGNNGFPARAVTYAYGSNYAPTNHFTYTCHLIGRDIRIPKGTQNNPCKAAHRPAILISIYNTMEEELKASRDRLEEAVSVLAHQENEIKASRKQIEEAESKLGERVKELNASRDHLEEAKFCTSVGNDFMGTLCLSQMAITLLLPTTSSHAKETLPTVGYIYVNTLCVILIGTMGKRRDTKQYMKKVRWARGVDNYKPFEKCNYHEGRHCDLDFIRLSGLRQPFTNAGCLSFALLPPDIYPRHLQEFYAFYHFNPADLTLNFQMYGHNYTWTLENLGNVLGINSTGIRSTQMLQCANVDLELPANAAITSQQASVDPIGRMELMVNEMFDERTWNASEDPISDDEVIDDVAALPTHERLAYKTYQAIKCQRRESRSKFGVLKNFITRWATYMSCKDL</sequence>
<keyword evidence="5" id="KW-1185">Reference proteome</keyword>
<dbReference type="GO" id="GO:0005506">
    <property type="term" value="F:iron ion binding"/>
    <property type="evidence" value="ECO:0007669"/>
    <property type="project" value="InterPro"/>
</dbReference>
<dbReference type="Pfam" id="PF02738">
    <property type="entry name" value="MoCoBD_1"/>
    <property type="match status" value="1"/>
</dbReference>
<protein>
    <submittedName>
        <fullName evidence="4">Abscisic aldehyde oxidase 3</fullName>
    </submittedName>
</protein>
<gene>
    <name evidence="4" type="ORF">CTI12_AA116240</name>
</gene>
<reference evidence="4 5" key="1">
    <citation type="journal article" date="2018" name="Mol. Plant">
        <title>The genome of Artemisia annua provides insight into the evolution of Asteraceae family and artemisinin biosynthesis.</title>
        <authorList>
            <person name="Shen Q."/>
            <person name="Zhang L."/>
            <person name="Liao Z."/>
            <person name="Wang S."/>
            <person name="Yan T."/>
            <person name="Shi P."/>
            <person name="Liu M."/>
            <person name="Fu X."/>
            <person name="Pan Q."/>
            <person name="Wang Y."/>
            <person name="Lv Z."/>
            <person name="Lu X."/>
            <person name="Zhang F."/>
            <person name="Jiang W."/>
            <person name="Ma Y."/>
            <person name="Chen M."/>
            <person name="Hao X."/>
            <person name="Li L."/>
            <person name="Tang Y."/>
            <person name="Lv G."/>
            <person name="Zhou Y."/>
            <person name="Sun X."/>
            <person name="Brodelius P.E."/>
            <person name="Rose J.K.C."/>
            <person name="Tang K."/>
        </authorList>
    </citation>
    <scope>NUCLEOTIDE SEQUENCE [LARGE SCALE GENOMIC DNA]</scope>
    <source>
        <strain evidence="5">cv. Huhao1</strain>
        <tissue evidence="4">Leaf</tissue>
    </source>
</reference>
<dbReference type="Gene3D" id="3.30.365.10">
    <property type="entry name" value="Aldehyde oxidase/xanthine dehydrogenase, molybdopterin binding domain"/>
    <property type="match status" value="2"/>
</dbReference>
<dbReference type="PANTHER" id="PTHR11908:SF132">
    <property type="entry name" value="ALDEHYDE OXIDASE 1-RELATED"/>
    <property type="match status" value="1"/>
</dbReference>
<proteinExistence type="predicted"/>
<evidence type="ECO:0000256" key="2">
    <source>
        <dbReference type="SAM" id="Coils"/>
    </source>
</evidence>
<dbReference type="EMBL" id="PKPP01000753">
    <property type="protein sequence ID" value="PWA89061.1"/>
    <property type="molecule type" value="Genomic_DNA"/>
</dbReference>
<comment type="caution">
    <text evidence="4">The sequence shown here is derived from an EMBL/GenBank/DDBJ whole genome shotgun (WGS) entry which is preliminary data.</text>
</comment>
<evidence type="ECO:0000313" key="4">
    <source>
        <dbReference type="EMBL" id="PWA89061.1"/>
    </source>
</evidence>
<dbReference type="PANTHER" id="PTHR11908">
    <property type="entry name" value="XANTHINE DEHYDROGENASE"/>
    <property type="match status" value="1"/>
</dbReference>
<feature type="coiled-coil region" evidence="2">
    <location>
        <begin position="351"/>
        <end position="403"/>
    </location>
</feature>
<accession>A0A2U1PTG7</accession>
<dbReference type="Proteomes" id="UP000245207">
    <property type="component" value="Unassembled WGS sequence"/>
</dbReference>
<organism evidence="4 5">
    <name type="scientific">Artemisia annua</name>
    <name type="common">Sweet wormwood</name>
    <dbReference type="NCBI Taxonomy" id="35608"/>
    <lineage>
        <taxon>Eukaryota</taxon>
        <taxon>Viridiplantae</taxon>
        <taxon>Streptophyta</taxon>
        <taxon>Embryophyta</taxon>
        <taxon>Tracheophyta</taxon>
        <taxon>Spermatophyta</taxon>
        <taxon>Magnoliopsida</taxon>
        <taxon>eudicotyledons</taxon>
        <taxon>Gunneridae</taxon>
        <taxon>Pentapetalae</taxon>
        <taxon>asterids</taxon>
        <taxon>campanulids</taxon>
        <taxon>Asterales</taxon>
        <taxon>Asteraceae</taxon>
        <taxon>Asteroideae</taxon>
        <taxon>Anthemideae</taxon>
        <taxon>Artemisiinae</taxon>
        <taxon>Artemisia</taxon>
    </lineage>
</organism>
<dbReference type="InterPro" id="IPR016208">
    <property type="entry name" value="Ald_Oxase/xanthine_DH-like"/>
</dbReference>
<feature type="domain" description="Aldehyde oxidase/xanthine dehydrogenase first molybdopterin binding" evidence="3">
    <location>
        <begin position="82"/>
        <end position="175"/>
    </location>
</feature>
<dbReference type="Gene3D" id="3.90.1170.50">
    <property type="entry name" value="Aldehyde oxidase/xanthine dehydrogenase, a/b hammerhead"/>
    <property type="match status" value="1"/>
</dbReference>
<dbReference type="InterPro" id="IPR037165">
    <property type="entry name" value="AldOxase/xan_DH_Mopterin-bd_sf"/>
</dbReference>
<keyword evidence="1" id="KW-0500">Molybdenum</keyword>
<dbReference type="GO" id="GO:0016491">
    <property type="term" value="F:oxidoreductase activity"/>
    <property type="evidence" value="ECO:0007669"/>
    <property type="project" value="InterPro"/>
</dbReference>
<evidence type="ECO:0000256" key="1">
    <source>
        <dbReference type="ARBA" id="ARBA00022505"/>
    </source>
</evidence>
<dbReference type="OrthoDB" id="1748381at2759"/>
<name>A0A2U1PTG7_ARTAN</name>
<dbReference type="SUPFAM" id="SSF56003">
    <property type="entry name" value="Molybdenum cofactor-binding domain"/>
    <property type="match status" value="1"/>
</dbReference>
<dbReference type="InterPro" id="IPR008274">
    <property type="entry name" value="AldOxase/xan_DH_MoCoBD1"/>
</dbReference>